<keyword evidence="3" id="KW-0645">Protease</keyword>
<dbReference type="PRINTS" id="PR00481">
    <property type="entry name" value="LAMNOPPTDASE"/>
</dbReference>
<dbReference type="OrthoDB" id="412814at2759"/>
<dbReference type="GO" id="GO:0030145">
    <property type="term" value="F:manganese ion binding"/>
    <property type="evidence" value="ECO:0007669"/>
    <property type="project" value="InterPro"/>
</dbReference>
<gene>
    <name evidence="6" type="ORF">Tco025E_07679</name>
</gene>
<dbReference type="InterPro" id="IPR041417">
    <property type="entry name" value="NPEPL1_N"/>
</dbReference>
<dbReference type="GO" id="GO:0005737">
    <property type="term" value="C:cytoplasm"/>
    <property type="evidence" value="ECO:0007669"/>
    <property type="project" value="InterPro"/>
</dbReference>
<accession>A0A422NKL9</accession>
<name>A0A422NKL9_9TRYP</name>
<evidence type="ECO:0000256" key="1">
    <source>
        <dbReference type="ARBA" id="ARBA00009528"/>
    </source>
</evidence>
<dbReference type="InterPro" id="IPR011356">
    <property type="entry name" value="Leucine_aapep/pepB"/>
</dbReference>
<keyword evidence="2 6" id="KW-0031">Aminopeptidase</keyword>
<dbReference type="PANTHER" id="PTHR11963:SF48">
    <property type="entry name" value="DIPEPTIDASE B, ISOFORM A"/>
    <property type="match status" value="1"/>
</dbReference>
<dbReference type="EC" id="3.4.11.-" evidence="6"/>
<dbReference type="Pfam" id="PF00883">
    <property type="entry name" value="Peptidase_M17"/>
    <property type="match status" value="1"/>
</dbReference>
<dbReference type="PANTHER" id="PTHR11963">
    <property type="entry name" value="LEUCINE AMINOPEPTIDASE-RELATED"/>
    <property type="match status" value="1"/>
</dbReference>
<dbReference type="Gene3D" id="3.40.630.10">
    <property type="entry name" value="Zn peptidases"/>
    <property type="match status" value="1"/>
</dbReference>
<protein>
    <submittedName>
        <fullName evidence="6">Putative aminopeptidase, putative,metallo-peptidase, Clan MF, Family M17</fullName>
        <ecNumber evidence="6">3.4.11.-</ecNumber>
    </submittedName>
</protein>
<organism evidence="6 7">
    <name type="scientific">Trypanosoma conorhini</name>
    <dbReference type="NCBI Taxonomy" id="83891"/>
    <lineage>
        <taxon>Eukaryota</taxon>
        <taxon>Discoba</taxon>
        <taxon>Euglenozoa</taxon>
        <taxon>Kinetoplastea</taxon>
        <taxon>Metakinetoplastina</taxon>
        <taxon>Trypanosomatida</taxon>
        <taxon>Trypanosomatidae</taxon>
        <taxon>Trypanosoma</taxon>
    </lineage>
</organism>
<dbReference type="RefSeq" id="XP_029225369.1">
    <property type="nucleotide sequence ID" value="XM_029374539.1"/>
</dbReference>
<sequence length="557" mass="59733">MAYVYKRQRTTSEYEELNVSAFVESCIHFKPNLLFYTAAEGKQFANEAMQNVPQQPNIVLLLGNEKQLRDEKALSSFFPYYSKAVASAINVAAVSKNYVAEITPHARILVGMVPTNASRHNCPLRPDVVSTLVKDAITQARLLDRENSSFRSVDIYSCESQNELCIATAIARGANRNFSAKRGRAEKGYLEPGLSVRVFFAPNTTKLSLAEAESVFACGSRHALEVAALVVQLCQRLVDAPTNLLDTTTFAEIAAGHVEKLKAQGRDVSIDIIAGEELREKGYGGLYGVGKAAEFPPHLVTLSYRPSNGIDPQEKLALVGKGIVYDTGGLSIKPPSGMCSMKHDMGGAAAVFCGFLGLAMLEAPQQVASLLCLADNAVGPRSQRSDDIVRMKSGHTVEINNTDAEGRLVLGDGVYHASALLPYTPDVILDMATLTGAQGVATGRAHAALYANNGGIEDRLLSASRTCGDLCFPIVHCPEFHSSEFTSKVADIRNSVANRGNASASCAAYFVGTHIDSKYKGDWAHIDMASPVSHDEATGFGVALLLQTFAPSIYGSA</sequence>
<keyword evidence="7" id="KW-1185">Reference proteome</keyword>
<dbReference type="GO" id="GO:0006508">
    <property type="term" value="P:proteolysis"/>
    <property type="evidence" value="ECO:0007669"/>
    <property type="project" value="UniProtKB-KW"/>
</dbReference>
<keyword evidence="4 6" id="KW-0378">Hydrolase</keyword>
<dbReference type="AlphaFoldDB" id="A0A422NKL9"/>
<comment type="similarity">
    <text evidence="1">Belongs to the peptidase M17 family.</text>
</comment>
<evidence type="ECO:0000313" key="6">
    <source>
        <dbReference type="EMBL" id="RNF06013.1"/>
    </source>
</evidence>
<evidence type="ECO:0000259" key="5">
    <source>
        <dbReference type="PROSITE" id="PS00631"/>
    </source>
</evidence>
<dbReference type="Pfam" id="PF18295">
    <property type="entry name" value="Pdase_M17_N2"/>
    <property type="match status" value="1"/>
</dbReference>
<dbReference type="GO" id="GO:0070006">
    <property type="term" value="F:metalloaminopeptidase activity"/>
    <property type="evidence" value="ECO:0007669"/>
    <property type="project" value="InterPro"/>
</dbReference>
<dbReference type="CDD" id="cd00433">
    <property type="entry name" value="Peptidase_M17"/>
    <property type="match status" value="1"/>
</dbReference>
<dbReference type="Proteomes" id="UP000284403">
    <property type="component" value="Unassembled WGS sequence"/>
</dbReference>
<dbReference type="InterPro" id="IPR000819">
    <property type="entry name" value="Peptidase_M17_C"/>
</dbReference>
<evidence type="ECO:0000256" key="4">
    <source>
        <dbReference type="ARBA" id="ARBA00022801"/>
    </source>
</evidence>
<comment type="caution">
    <text evidence="6">The sequence shown here is derived from an EMBL/GenBank/DDBJ whole genome shotgun (WGS) entry which is preliminary data.</text>
</comment>
<dbReference type="SUPFAM" id="SSF53187">
    <property type="entry name" value="Zn-dependent exopeptidases"/>
    <property type="match status" value="1"/>
</dbReference>
<dbReference type="GeneID" id="40321290"/>
<proteinExistence type="inferred from homology"/>
<feature type="domain" description="Cytosol aminopeptidase" evidence="5">
    <location>
        <begin position="401"/>
        <end position="408"/>
    </location>
</feature>
<evidence type="ECO:0000256" key="2">
    <source>
        <dbReference type="ARBA" id="ARBA00022438"/>
    </source>
</evidence>
<dbReference type="Gene3D" id="3.40.50.10590">
    <property type="entry name" value="Zn-dependent exopeptidases"/>
    <property type="match status" value="1"/>
</dbReference>
<evidence type="ECO:0000256" key="3">
    <source>
        <dbReference type="ARBA" id="ARBA00022670"/>
    </source>
</evidence>
<dbReference type="PROSITE" id="PS00631">
    <property type="entry name" value="CYTOSOL_AP"/>
    <property type="match status" value="1"/>
</dbReference>
<reference evidence="6 7" key="1">
    <citation type="journal article" date="2018" name="BMC Genomics">
        <title>Genomic comparison of Trypanosoma conorhini and Trypanosoma rangeli to Trypanosoma cruzi strains of high and low virulence.</title>
        <authorList>
            <person name="Bradwell K.R."/>
            <person name="Koparde V.N."/>
            <person name="Matveyev A.V."/>
            <person name="Serrano M.G."/>
            <person name="Alves J.M."/>
            <person name="Parikh H."/>
            <person name="Huang B."/>
            <person name="Lee V."/>
            <person name="Espinosa-Alvarez O."/>
            <person name="Ortiz P.A."/>
            <person name="Costa-Martins A.G."/>
            <person name="Teixeira M.M."/>
            <person name="Buck G.A."/>
        </authorList>
    </citation>
    <scope>NUCLEOTIDE SEQUENCE [LARGE SCALE GENOMIC DNA]</scope>
    <source>
        <strain evidence="6 7">025E</strain>
    </source>
</reference>
<dbReference type="EMBL" id="MKKU01000615">
    <property type="protein sequence ID" value="RNF06013.1"/>
    <property type="molecule type" value="Genomic_DNA"/>
</dbReference>
<evidence type="ECO:0000313" key="7">
    <source>
        <dbReference type="Proteomes" id="UP000284403"/>
    </source>
</evidence>